<dbReference type="AlphaFoldDB" id="A0A8X7CLI3"/>
<protein>
    <submittedName>
        <fullName evidence="1">Uncharacterized protein</fullName>
    </submittedName>
</protein>
<proteinExistence type="predicted"/>
<keyword evidence="2" id="KW-1185">Reference proteome</keyword>
<dbReference type="Proteomes" id="UP000886998">
    <property type="component" value="Unassembled WGS sequence"/>
</dbReference>
<evidence type="ECO:0000313" key="1">
    <source>
        <dbReference type="EMBL" id="GFY68422.1"/>
    </source>
</evidence>
<name>A0A8X7CLI3_9ARAC</name>
<gene>
    <name evidence="1" type="ORF">TNIN_23731</name>
</gene>
<organism evidence="1 2">
    <name type="scientific">Trichonephila inaurata madagascariensis</name>
    <dbReference type="NCBI Taxonomy" id="2747483"/>
    <lineage>
        <taxon>Eukaryota</taxon>
        <taxon>Metazoa</taxon>
        <taxon>Ecdysozoa</taxon>
        <taxon>Arthropoda</taxon>
        <taxon>Chelicerata</taxon>
        <taxon>Arachnida</taxon>
        <taxon>Araneae</taxon>
        <taxon>Araneomorphae</taxon>
        <taxon>Entelegynae</taxon>
        <taxon>Araneoidea</taxon>
        <taxon>Nephilidae</taxon>
        <taxon>Trichonephila</taxon>
        <taxon>Trichonephila inaurata</taxon>
    </lineage>
</organism>
<accession>A0A8X7CLI3</accession>
<sequence length="109" mass="12046">MGNTYDFSSAVESELTKDVITRGWADQFTRDMDKISLDTVHKRKNMASVGGAEMKPQLLWNGGSDGRGFFIHNQSLRVWSAALLWNYSPRAALWFGVSRLGFGASAISG</sequence>
<comment type="caution">
    <text evidence="1">The sequence shown here is derived from an EMBL/GenBank/DDBJ whole genome shotgun (WGS) entry which is preliminary data.</text>
</comment>
<evidence type="ECO:0000313" key="2">
    <source>
        <dbReference type="Proteomes" id="UP000886998"/>
    </source>
</evidence>
<reference evidence="1" key="1">
    <citation type="submission" date="2020-08" db="EMBL/GenBank/DDBJ databases">
        <title>Multicomponent nature underlies the extraordinary mechanical properties of spider dragline silk.</title>
        <authorList>
            <person name="Kono N."/>
            <person name="Nakamura H."/>
            <person name="Mori M."/>
            <person name="Yoshida Y."/>
            <person name="Ohtoshi R."/>
            <person name="Malay A.D."/>
            <person name="Moran D.A.P."/>
            <person name="Tomita M."/>
            <person name="Numata K."/>
            <person name="Arakawa K."/>
        </authorList>
    </citation>
    <scope>NUCLEOTIDE SEQUENCE</scope>
</reference>
<dbReference type="EMBL" id="BMAV01017057">
    <property type="protein sequence ID" value="GFY68422.1"/>
    <property type="molecule type" value="Genomic_DNA"/>
</dbReference>